<feature type="region of interest" description="Disordered" evidence="1">
    <location>
        <begin position="34"/>
        <end position="59"/>
    </location>
</feature>
<dbReference type="OrthoDB" id="8482212at2"/>
<dbReference type="AlphaFoldDB" id="A0A0A8K098"/>
<feature type="compositionally biased region" description="Basic residues" evidence="1">
    <location>
        <begin position="49"/>
        <end position="59"/>
    </location>
</feature>
<evidence type="ECO:0000313" key="3">
    <source>
        <dbReference type="Proteomes" id="UP000031643"/>
    </source>
</evidence>
<dbReference type="HOGENOM" id="CLU_210339_0_0_5"/>
<dbReference type="EMBL" id="AP014648">
    <property type="protein sequence ID" value="BAQ15922.1"/>
    <property type="molecule type" value="Genomic_DNA"/>
</dbReference>
<sequence length="59" mass="6352">MPKTPADEKTQIQKFKDAAKEVGCNDDEAAFDAALRKIGNAQPPTASKPKPKKTKTPAK</sequence>
<reference evidence="2 3" key="1">
    <citation type="submission" date="2014-09" db="EMBL/GenBank/DDBJ databases">
        <title>Genome sequencing of Methyloceanibacter caenitepidi Gela4.</title>
        <authorList>
            <person name="Takeuchi M."/>
            <person name="Susumu S."/>
            <person name="Kamagata Y."/>
            <person name="Oshima K."/>
            <person name="Hattori M."/>
            <person name="Iwasaki W."/>
        </authorList>
    </citation>
    <scope>NUCLEOTIDE SEQUENCE [LARGE SCALE GENOMIC DNA]</scope>
    <source>
        <strain evidence="2 3">Gela4</strain>
    </source>
</reference>
<accession>A0A0A8K098</accession>
<organism evidence="2 3">
    <name type="scientific">Methyloceanibacter caenitepidi</name>
    <dbReference type="NCBI Taxonomy" id="1384459"/>
    <lineage>
        <taxon>Bacteria</taxon>
        <taxon>Pseudomonadati</taxon>
        <taxon>Pseudomonadota</taxon>
        <taxon>Alphaproteobacteria</taxon>
        <taxon>Hyphomicrobiales</taxon>
        <taxon>Hyphomicrobiaceae</taxon>
        <taxon>Methyloceanibacter</taxon>
    </lineage>
</organism>
<dbReference type="Proteomes" id="UP000031643">
    <property type="component" value="Chromosome"/>
</dbReference>
<name>A0A0A8K098_9HYPH</name>
<keyword evidence="3" id="KW-1185">Reference proteome</keyword>
<dbReference type="KEGG" id="mcg:GL4_0455"/>
<protein>
    <submittedName>
        <fullName evidence="2">Uncharacterized protein</fullName>
    </submittedName>
</protein>
<evidence type="ECO:0000313" key="2">
    <source>
        <dbReference type="EMBL" id="BAQ15922.1"/>
    </source>
</evidence>
<proteinExistence type="predicted"/>
<gene>
    <name evidence="2" type="ORF">GL4_0455</name>
</gene>
<evidence type="ECO:0000256" key="1">
    <source>
        <dbReference type="SAM" id="MobiDB-lite"/>
    </source>
</evidence>
<dbReference type="RefSeq" id="WP_045364081.1">
    <property type="nucleotide sequence ID" value="NZ_AP014648.1"/>
</dbReference>